<organism evidence="1">
    <name type="scientific">Euplotes crassus</name>
    <dbReference type="NCBI Taxonomy" id="5936"/>
    <lineage>
        <taxon>Eukaryota</taxon>
        <taxon>Sar</taxon>
        <taxon>Alveolata</taxon>
        <taxon>Ciliophora</taxon>
        <taxon>Intramacronucleata</taxon>
        <taxon>Spirotrichea</taxon>
        <taxon>Hypotrichia</taxon>
        <taxon>Euplotida</taxon>
        <taxon>Euplotidae</taxon>
        <taxon>Moneuplotes</taxon>
    </lineage>
</organism>
<gene>
    <name evidence="1" type="ORF">ECRA1380_LOCUS18861</name>
</gene>
<reference evidence="1" key="1">
    <citation type="submission" date="2021-01" db="EMBL/GenBank/DDBJ databases">
        <authorList>
            <person name="Corre E."/>
            <person name="Pelletier E."/>
            <person name="Niang G."/>
            <person name="Scheremetjew M."/>
            <person name="Finn R."/>
            <person name="Kale V."/>
            <person name="Holt S."/>
            <person name="Cochrane G."/>
            <person name="Meng A."/>
            <person name="Brown T."/>
            <person name="Cohen L."/>
        </authorList>
    </citation>
    <scope>NUCLEOTIDE SEQUENCE</scope>
    <source>
        <strain evidence="1">CT5</strain>
    </source>
</reference>
<accession>A0A7S3KUX1</accession>
<proteinExistence type="predicted"/>
<evidence type="ECO:0000313" key="1">
    <source>
        <dbReference type="EMBL" id="CAE0393881.1"/>
    </source>
</evidence>
<dbReference type="AlphaFoldDB" id="A0A7S3KUX1"/>
<dbReference type="EMBL" id="HBIK01040087">
    <property type="protein sequence ID" value="CAE0393881.1"/>
    <property type="molecule type" value="Transcribed_RNA"/>
</dbReference>
<protein>
    <submittedName>
        <fullName evidence="1">Uncharacterized protein</fullName>
    </submittedName>
</protein>
<name>A0A7S3KUX1_EUPCR</name>
<sequence>MLTQGNDICMILNQDLVLALIEANVEFYQKKDLIASRESATQRFYPFNLWQFWETALYDIDNLDRIGTEQGQFRQTDPITIECTIRGVDNTVINNDGTINTQILYRCTLNVFDSNNGRVKTTLNDFTFHQQITASISLNGRVINGQIDDIRIANLNGILDNALDVRNNIVHRFPLNVNTQLQARLFGMNGISFNFIEGKEAIASRQGNNLQICFR</sequence>